<keyword evidence="2" id="KW-1185">Reference proteome</keyword>
<proteinExistence type="predicted"/>
<protein>
    <submittedName>
        <fullName evidence="1">Uncharacterized protein</fullName>
    </submittedName>
</protein>
<dbReference type="Proteomes" id="UP000229757">
    <property type="component" value="Chromosome"/>
</dbReference>
<organism evidence="1 2">
    <name type="scientific">Reinekea forsetii</name>
    <dbReference type="NCBI Taxonomy" id="1336806"/>
    <lineage>
        <taxon>Bacteria</taxon>
        <taxon>Pseudomonadati</taxon>
        <taxon>Pseudomonadota</taxon>
        <taxon>Gammaproteobacteria</taxon>
        <taxon>Oceanospirillales</taxon>
        <taxon>Saccharospirillaceae</taxon>
        <taxon>Reinekea</taxon>
    </lineage>
</organism>
<evidence type="ECO:0000313" key="1">
    <source>
        <dbReference type="EMBL" id="ATX77887.1"/>
    </source>
</evidence>
<gene>
    <name evidence="1" type="ORF">REIFOR_02766</name>
</gene>
<name>A0A2K8KT39_9GAMM</name>
<sequence length="37" mass="3999">MADFPSYGCESPPYTVNFEEIGTRQAQFDLGAELGTG</sequence>
<dbReference type="EMBL" id="CP011797">
    <property type="protein sequence ID" value="ATX77887.1"/>
    <property type="molecule type" value="Genomic_DNA"/>
</dbReference>
<accession>A0A2K8KT39</accession>
<dbReference type="AlphaFoldDB" id="A0A2K8KT39"/>
<reference evidence="1 2" key="1">
    <citation type="journal article" date="2017" name="Environ. Microbiol.">
        <title>Genomic and physiological analyses of 'Reinekea forsetii' reveal a versatile opportunistic lifestyle during spring algae blooms.</title>
        <authorList>
            <person name="Avci B."/>
            <person name="Hahnke R.L."/>
            <person name="Chafee M."/>
            <person name="Fischer T."/>
            <person name="Gruber-Vodicka H."/>
            <person name="Tegetmeyer H.E."/>
            <person name="Harder J."/>
            <person name="Fuchs B.M."/>
            <person name="Amann R.I."/>
            <person name="Teeling H."/>
        </authorList>
    </citation>
    <scope>NUCLEOTIDE SEQUENCE [LARGE SCALE GENOMIC DNA]</scope>
    <source>
        <strain evidence="1 2">Hel1_31_D35</strain>
    </source>
</reference>
<evidence type="ECO:0000313" key="2">
    <source>
        <dbReference type="Proteomes" id="UP000229757"/>
    </source>
</evidence>
<dbReference type="KEGG" id="rfo:REIFOR_02766"/>